<keyword evidence="2" id="KW-0479">Metal-binding</keyword>
<comment type="caution">
    <text evidence="4">The sequence shown here is derived from an EMBL/GenBank/DDBJ whole genome shotgun (WGS) entry which is preliminary data.</text>
</comment>
<evidence type="ECO:0000259" key="3">
    <source>
        <dbReference type="Pfam" id="PF01557"/>
    </source>
</evidence>
<dbReference type="AlphaFoldDB" id="A0A6A7K7J2"/>
<evidence type="ECO:0000256" key="1">
    <source>
        <dbReference type="ARBA" id="ARBA00010211"/>
    </source>
</evidence>
<proteinExistence type="inferred from homology"/>
<keyword evidence="5" id="KW-1185">Reference proteome</keyword>
<dbReference type="GO" id="GO:0016853">
    <property type="term" value="F:isomerase activity"/>
    <property type="evidence" value="ECO:0007669"/>
    <property type="project" value="UniProtKB-ARBA"/>
</dbReference>
<dbReference type="Proteomes" id="UP000440004">
    <property type="component" value="Unassembled WGS sequence"/>
</dbReference>
<feature type="domain" description="Fumarylacetoacetase-like C-terminal" evidence="3">
    <location>
        <begin position="46"/>
        <end position="254"/>
    </location>
</feature>
<dbReference type="InterPro" id="IPR051121">
    <property type="entry name" value="FAH"/>
</dbReference>
<gene>
    <name evidence="4" type="ORF">GC105_06150</name>
</gene>
<dbReference type="PANTHER" id="PTHR42796">
    <property type="entry name" value="FUMARYLACETOACETATE HYDROLASE DOMAIN-CONTAINING PROTEIN 2A-RELATED"/>
    <property type="match status" value="1"/>
</dbReference>
<dbReference type="GO" id="GO:0016787">
    <property type="term" value="F:hydrolase activity"/>
    <property type="evidence" value="ECO:0007669"/>
    <property type="project" value="UniProtKB-KW"/>
</dbReference>
<name>A0A6A7K7J2_9FIRM</name>
<evidence type="ECO:0000313" key="4">
    <source>
        <dbReference type="EMBL" id="MPW25365.1"/>
    </source>
</evidence>
<dbReference type="Pfam" id="PF01557">
    <property type="entry name" value="FAA_hydrolase"/>
    <property type="match status" value="1"/>
</dbReference>
<dbReference type="PANTHER" id="PTHR42796:SF4">
    <property type="entry name" value="FUMARYLACETOACETATE HYDROLASE DOMAIN-CONTAINING PROTEIN 2A"/>
    <property type="match status" value="1"/>
</dbReference>
<dbReference type="InterPro" id="IPR036663">
    <property type="entry name" value="Fumarylacetoacetase_C_sf"/>
</dbReference>
<keyword evidence="4" id="KW-0378">Hydrolase</keyword>
<dbReference type="FunFam" id="3.90.850.10:FF:000002">
    <property type="entry name" value="2-hydroxyhepta-2,4-diene-1,7-dioate isomerase"/>
    <property type="match status" value="1"/>
</dbReference>
<dbReference type="SUPFAM" id="SSF56529">
    <property type="entry name" value="FAH"/>
    <property type="match status" value="1"/>
</dbReference>
<evidence type="ECO:0000256" key="2">
    <source>
        <dbReference type="ARBA" id="ARBA00022723"/>
    </source>
</evidence>
<evidence type="ECO:0000313" key="5">
    <source>
        <dbReference type="Proteomes" id="UP000440004"/>
    </source>
</evidence>
<dbReference type="InterPro" id="IPR011234">
    <property type="entry name" value="Fumarylacetoacetase-like_C"/>
</dbReference>
<sequence length="257" mass="28670">MITFIEGFNKGLLDSITETINNNKFNLIPFESIKFLSPIPYPRRNVFCLGKNYIDHANEIQSIPGGGNSIPKNPIYFSKVAYPCMGTEDIILNHIEITNEMDYEVELAIIIGKKGKNIPQENARDYIFGYTIGNDISVRNIQLKHIQWFKGKSLDSCCSIGPYIVTDEEISFPPNLDIKCIINGEIRQNSNTSKLIFDIPTILHDLSQGMTLYPGDIILTGTPSGVGFGFNPPKTLNSGDIIECEIEGIGTLINYLE</sequence>
<dbReference type="GO" id="GO:0046872">
    <property type="term" value="F:metal ion binding"/>
    <property type="evidence" value="ECO:0007669"/>
    <property type="project" value="UniProtKB-KW"/>
</dbReference>
<organism evidence="4 5">
    <name type="scientific">Alkalibaculum sporogenes</name>
    <dbReference type="NCBI Taxonomy" id="2655001"/>
    <lineage>
        <taxon>Bacteria</taxon>
        <taxon>Bacillati</taxon>
        <taxon>Bacillota</taxon>
        <taxon>Clostridia</taxon>
        <taxon>Eubacteriales</taxon>
        <taxon>Eubacteriaceae</taxon>
        <taxon>Alkalibaculum</taxon>
    </lineage>
</organism>
<comment type="similarity">
    <text evidence="1">Belongs to the FAH family.</text>
</comment>
<reference evidence="4 5" key="1">
    <citation type="submission" date="2019-10" db="EMBL/GenBank/DDBJ databases">
        <title>Alkalibaculum tamaniensis sp.nov., a new alkaliphilic acetogen, isolated on methoxylated aromatics from a mud volcano.</title>
        <authorList>
            <person name="Khomyakova M.A."/>
            <person name="Merkel A.Y."/>
            <person name="Bonch-Osmolovskaya E.A."/>
            <person name="Slobodkin A.I."/>
        </authorList>
    </citation>
    <scope>NUCLEOTIDE SEQUENCE [LARGE SCALE GENOMIC DNA]</scope>
    <source>
        <strain evidence="4 5">M08DMB</strain>
    </source>
</reference>
<dbReference type="EMBL" id="WHNX01000007">
    <property type="protein sequence ID" value="MPW25365.1"/>
    <property type="molecule type" value="Genomic_DNA"/>
</dbReference>
<dbReference type="GO" id="GO:0019752">
    <property type="term" value="P:carboxylic acid metabolic process"/>
    <property type="evidence" value="ECO:0007669"/>
    <property type="project" value="UniProtKB-ARBA"/>
</dbReference>
<protein>
    <submittedName>
        <fullName evidence="4">Hydrolase</fullName>
    </submittedName>
</protein>
<dbReference type="Gene3D" id="3.90.850.10">
    <property type="entry name" value="Fumarylacetoacetase-like, C-terminal domain"/>
    <property type="match status" value="1"/>
</dbReference>
<accession>A0A6A7K7J2</accession>